<keyword evidence="5 7" id="KW-0234">DNA repair</keyword>
<evidence type="ECO:0000256" key="2">
    <source>
        <dbReference type="ARBA" id="ARBA00008997"/>
    </source>
</evidence>
<feature type="compositionally biased region" description="Basic residues" evidence="8">
    <location>
        <begin position="348"/>
        <end position="361"/>
    </location>
</feature>
<dbReference type="GeneID" id="101847943"/>
<comment type="subunit">
    <text evidence="7">Component of the SMC5-SMC6 complex.</text>
</comment>
<dbReference type="InterPro" id="IPR027786">
    <property type="entry name" value="Nse4/EID"/>
</dbReference>
<dbReference type="InterPro" id="IPR014854">
    <property type="entry name" value="Nse4_C"/>
</dbReference>
<sequence>MAVSKVSIPGGMFESQEQEDEVQRSICNRQDEAERRQIREGYRNFMDDLTEKKNELIDPTDGNDLLSQKLSAVDNMFQKVKMTREGALDSASLVTLADYGKMKAQALKTDFITFNPADFCEKVKLTVAGDAESAVRGDLTPAQWTSLGQTVQSFFKRAPVLQFMCGSFERGEVIPRVARTKEREKVQDNSVIKATKPTQLSSLEETDRGELTTAQVDHLLNTLWSIYESQDHTPICFFEFVTNPHSFGQTVENIFYASFLIRDGLAKVTLDDDSLPVIEPIQKEDIENERSETAERHQVVLSITHEEWKEIVETFKIEEPLIKPCDILKDRQQLANIPEQRTVTSAKSKGKGKGKKSVLIP</sequence>
<evidence type="ECO:0000256" key="4">
    <source>
        <dbReference type="ARBA" id="ARBA00023172"/>
    </source>
</evidence>
<evidence type="ECO:0000256" key="1">
    <source>
        <dbReference type="ARBA" id="ARBA00004123"/>
    </source>
</evidence>
<evidence type="ECO:0000256" key="6">
    <source>
        <dbReference type="ARBA" id="ARBA00023242"/>
    </source>
</evidence>
<feature type="region of interest" description="Disordered" evidence="8">
    <location>
        <begin position="1"/>
        <end position="24"/>
    </location>
</feature>
<comment type="subcellular location">
    <subcellularLocation>
        <location evidence="1 7">Nucleus</location>
    </subcellularLocation>
</comment>
<dbReference type="PANTHER" id="PTHR16140:SF0">
    <property type="entry name" value="NON-STRUCTURAL MAINTENANCE OF CHROMOSOMES ELEMENT 4"/>
    <property type="match status" value="1"/>
</dbReference>
<dbReference type="Pfam" id="PF15412">
    <property type="entry name" value="Nse4-Nse3_bdg"/>
    <property type="match status" value="1"/>
</dbReference>
<name>A0ABM0JIM8_APLCA</name>
<evidence type="ECO:0000313" key="12">
    <source>
        <dbReference type="RefSeq" id="XP_005094508.1"/>
    </source>
</evidence>
<dbReference type="PANTHER" id="PTHR16140">
    <property type="entry name" value="NON-STRUCTURAL MAINTENANCE OF CHROMOSOMES ELEMENT 4"/>
    <property type="match status" value="1"/>
</dbReference>
<feature type="domain" description="Nse4/EID protein Nse3/MAGE-binding" evidence="10">
    <location>
        <begin position="89"/>
        <end position="132"/>
    </location>
</feature>
<organism evidence="11 12">
    <name type="scientific">Aplysia californica</name>
    <name type="common">California sea hare</name>
    <dbReference type="NCBI Taxonomy" id="6500"/>
    <lineage>
        <taxon>Eukaryota</taxon>
        <taxon>Metazoa</taxon>
        <taxon>Spiralia</taxon>
        <taxon>Lophotrochozoa</taxon>
        <taxon>Mollusca</taxon>
        <taxon>Gastropoda</taxon>
        <taxon>Heterobranchia</taxon>
        <taxon>Euthyneura</taxon>
        <taxon>Tectipleura</taxon>
        <taxon>Aplysiida</taxon>
        <taxon>Aplysioidea</taxon>
        <taxon>Aplysiidae</taxon>
        <taxon>Aplysia</taxon>
    </lineage>
</organism>
<keyword evidence="6 7" id="KW-0539">Nucleus</keyword>
<gene>
    <name evidence="12" type="primary">LOC101847943</name>
</gene>
<feature type="region of interest" description="Disordered" evidence="8">
    <location>
        <begin position="339"/>
        <end position="361"/>
    </location>
</feature>
<dbReference type="InterPro" id="IPR029225">
    <property type="entry name" value="Nse4_Nse3-bd"/>
</dbReference>
<comment type="similarity">
    <text evidence="2 7">Belongs to the NSE4 family.</text>
</comment>
<reference evidence="12" key="1">
    <citation type="submission" date="2025-08" db="UniProtKB">
        <authorList>
            <consortium name="RefSeq"/>
        </authorList>
    </citation>
    <scope>IDENTIFICATION</scope>
</reference>
<protein>
    <recommendedName>
        <fullName evidence="7">Non-structural maintenance of chromosomes element 4</fullName>
    </recommendedName>
</protein>
<evidence type="ECO:0000256" key="7">
    <source>
        <dbReference type="RuleBase" id="RU365071"/>
    </source>
</evidence>
<dbReference type="Proteomes" id="UP000694888">
    <property type="component" value="Unplaced"/>
</dbReference>
<evidence type="ECO:0000256" key="8">
    <source>
        <dbReference type="SAM" id="MobiDB-lite"/>
    </source>
</evidence>
<accession>A0ABM0JIM8</accession>
<evidence type="ECO:0000256" key="3">
    <source>
        <dbReference type="ARBA" id="ARBA00022763"/>
    </source>
</evidence>
<keyword evidence="11" id="KW-1185">Reference proteome</keyword>
<keyword evidence="4 7" id="KW-0233">DNA recombination</keyword>
<dbReference type="Pfam" id="PF08743">
    <property type="entry name" value="Nse4_C"/>
    <property type="match status" value="1"/>
</dbReference>
<evidence type="ECO:0000259" key="10">
    <source>
        <dbReference type="Pfam" id="PF15412"/>
    </source>
</evidence>
<dbReference type="RefSeq" id="XP_005094508.1">
    <property type="nucleotide sequence ID" value="XM_005094451.3"/>
</dbReference>
<evidence type="ECO:0000259" key="9">
    <source>
        <dbReference type="Pfam" id="PF08743"/>
    </source>
</evidence>
<proteinExistence type="inferred from homology"/>
<feature type="domain" description="Non-structural maintenance of chromosome element 4 C-terminal" evidence="9">
    <location>
        <begin position="234"/>
        <end position="322"/>
    </location>
</feature>
<comment type="function">
    <text evidence="7">Component of the SMC5-SMC6 complex, that promotes sister chromatid alignment after DNA damage and facilitates double-stranded DNA breaks (DSBs) repair via homologous recombination between sister chromatids.</text>
</comment>
<evidence type="ECO:0000313" key="11">
    <source>
        <dbReference type="Proteomes" id="UP000694888"/>
    </source>
</evidence>
<keyword evidence="3 7" id="KW-0227">DNA damage</keyword>
<evidence type="ECO:0000256" key="5">
    <source>
        <dbReference type="ARBA" id="ARBA00023204"/>
    </source>
</evidence>